<accession>A0ABQ8DNA2</accession>
<reference evidence="1 2" key="1">
    <citation type="submission" date="2021-05" db="EMBL/GenBank/DDBJ databases">
        <title>Genome Assembly of Synthetic Allotetraploid Brassica napus Reveals Homoeologous Exchanges between Subgenomes.</title>
        <authorList>
            <person name="Davis J.T."/>
        </authorList>
    </citation>
    <scope>NUCLEOTIDE SEQUENCE [LARGE SCALE GENOMIC DNA]</scope>
    <source>
        <strain evidence="2">cv. Da-Ae</strain>
        <tissue evidence="1">Seedling</tissue>
    </source>
</reference>
<dbReference type="EMBL" id="JAGKQM010000004">
    <property type="protein sequence ID" value="KAH0929965.1"/>
    <property type="molecule type" value="Genomic_DNA"/>
</dbReference>
<keyword evidence="2" id="KW-1185">Reference proteome</keyword>
<sequence>PARTKSWPTKSLYELPSSFSALKPLLPQRLGYRLHCVRDRNRERERVEFTKIEMGGGALRPYQLTCKAIRDNAYGGPMLELSIELTIQLFVNLMGLSLSIFKIIDTFNDLIRKRVPFPKERKSI</sequence>
<comment type="caution">
    <text evidence="1">The sequence shown here is derived from an EMBL/GenBank/DDBJ whole genome shotgun (WGS) entry which is preliminary data.</text>
</comment>
<name>A0ABQ8DNA2_BRANA</name>
<gene>
    <name evidence="1" type="ORF">HID58_015692</name>
</gene>
<feature type="non-terminal residue" evidence="1">
    <location>
        <position position="1"/>
    </location>
</feature>
<evidence type="ECO:0000313" key="2">
    <source>
        <dbReference type="Proteomes" id="UP000824890"/>
    </source>
</evidence>
<organism evidence="1 2">
    <name type="scientific">Brassica napus</name>
    <name type="common">Rape</name>
    <dbReference type="NCBI Taxonomy" id="3708"/>
    <lineage>
        <taxon>Eukaryota</taxon>
        <taxon>Viridiplantae</taxon>
        <taxon>Streptophyta</taxon>
        <taxon>Embryophyta</taxon>
        <taxon>Tracheophyta</taxon>
        <taxon>Spermatophyta</taxon>
        <taxon>Magnoliopsida</taxon>
        <taxon>eudicotyledons</taxon>
        <taxon>Gunneridae</taxon>
        <taxon>Pentapetalae</taxon>
        <taxon>rosids</taxon>
        <taxon>malvids</taxon>
        <taxon>Brassicales</taxon>
        <taxon>Brassicaceae</taxon>
        <taxon>Brassiceae</taxon>
        <taxon>Brassica</taxon>
    </lineage>
</organism>
<proteinExistence type="predicted"/>
<dbReference type="Proteomes" id="UP000824890">
    <property type="component" value="Unassembled WGS sequence"/>
</dbReference>
<protein>
    <submittedName>
        <fullName evidence="1">Uncharacterized protein</fullName>
    </submittedName>
</protein>
<evidence type="ECO:0000313" key="1">
    <source>
        <dbReference type="EMBL" id="KAH0929965.1"/>
    </source>
</evidence>